<dbReference type="AlphaFoldDB" id="A0A8K1CIU0"/>
<name>A0A8K1CIU0_PYTOL</name>
<proteinExistence type="inferred from homology"/>
<accession>A0A8K1CIU0</accession>
<evidence type="ECO:0000256" key="1">
    <source>
        <dbReference type="ARBA" id="ARBA00009063"/>
    </source>
</evidence>
<keyword evidence="2" id="KW-0812">Transmembrane</keyword>
<dbReference type="GO" id="GO:0006906">
    <property type="term" value="P:vesicle fusion"/>
    <property type="evidence" value="ECO:0007669"/>
    <property type="project" value="TreeGrafter"/>
</dbReference>
<keyword evidence="5" id="KW-1185">Reference proteome</keyword>
<comment type="caution">
    <text evidence="4">The sequence shown here is derived from an EMBL/GenBank/DDBJ whole genome shotgun (WGS) entry which is preliminary data.</text>
</comment>
<evidence type="ECO:0000256" key="2">
    <source>
        <dbReference type="SAM" id="Phobius"/>
    </source>
</evidence>
<evidence type="ECO:0000259" key="3">
    <source>
        <dbReference type="PROSITE" id="PS50192"/>
    </source>
</evidence>
<dbReference type="GO" id="GO:0048278">
    <property type="term" value="P:vesicle docking"/>
    <property type="evidence" value="ECO:0007669"/>
    <property type="project" value="TreeGrafter"/>
</dbReference>
<dbReference type="SMART" id="SM00397">
    <property type="entry name" value="t_SNARE"/>
    <property type="match status" value="1"/>
</dbReference>
<dbReference type="OrthoDB" id="364348at2759"/>
<dbReference type="Pfam" id="PF05739">
    <property type="entry name" value="SNARE"/>
    <property type="match status" value="1"/>
</dbReference>
<dbReference type="GO" id="GO:0031201">
    <property type="term" value="C:SNARE complex"/>
    <property type="evidence" value="ECO:0007669"/>
    <property type="project" value="TreeGrafter"/>
</dbReference>
<feature type="domain" description="T-SNARE coiled-coil homology" evidence="3">
    <location>
        <begin position="118"/>
        <end position="180"/>
    </location>
</feature>
<dbReference type="SUPFAM" id="SSF58038">
    <property type="entry name" value="SNARE fusion complex"/>
    <property type="match status" value="1"/>
</dbReference>
<dbReference type="SUPFAM" id="SSF47661">
    <property type="entry name" value="t-snare proteins"/>
    <property type="match status" value="1"/>
</dbReference>
<feature type="transmembrane region" description="Helical" evidence="2">
    <location>
        <begin position="191"/>
        <end position="211"/>
    </location>
</feature>
<dbReference type="PROSITE" id="PS50192">
    <property type="entry name" value="T_SNARE"/>
    <property type="match status" value="1"/>
</dbReference>
<dbReference type="PANTHER" id="PTHR19957">
    <property type="entry name" value="SYNTAXIN"/>
    <property type="match status" value="1"/>
</dbReference>
<dbReference type="Proteomes" id="UP000794436">
    <property type="component" value="Unassembled WGS sequence"/>
</dbReference>
<dbReference type="InterPro" id="IPR000727">
    <property type="entry name" value="T_SNARE_dom"/>
</dbReference>
<dbReference type="InterPro" id="IPR045242">
    <property type="entry name" value="Syntaxin"/>
</dbReference>
<evidence type="ECO:0000313" key="5">
    <source>
        <dbReference type="Proteomes" id="UP000794436"/>
    </source>
</evidence>
<keyword evidence="2" id="KW-0472">Membrane</keyword>
<dbReference type="GO" id="GO:0005484">
    <property type="term" value="F:SNAP receptor activity"/>
    <property type="evidence" value="ECO:0007669"/>
    <property type="project" value="TreeGrafter"/>
</dbReference>
<protein>
    <recommendedName>
        <fullName evidence="3">t-SNARE coiled-coil homology domain-containing protein</fullName>
    </recommendedName>
</protein>
<organism evidence="4 5">
    <name type="scientific">Pythium oligandrum</name>
    <name type="common">Mycoparasitic fungus</name>
    <dbReference type="NCBI Taxonomy" id="41045"/>
    <lineage>
        <taxon>Eukaryota</taxon>
        <taxon>Sar</taxon>
        <taxon>Stramenopiles</taxon>
        <taxon>Oomycota</taxon>
        <taxon>Peronosporomycetes</taxon>
        <taxon>Pythiales</taxon>
        <taxon>Pythiaceae</taxon>
        <taxon>Pythium</taxon>
    </lineage>
</organism>
<comment type="similarity">
    <text evidence="1">Belongs to the syntaxin family.</text>
</comment>
<dbReference type="GO" id="GO:0000149">
    <property type="term" value="F:SNARE binding"/>
    <property type="evidence" value="ECO:0007669"/>
    <property type="project" value="TreeGrafter"/>
</dbReference>
<dbReference type="Gene3D" id="1.20.5.110">
    <property type="match status" value="1"/>
</dbReference>
<dbReference type="EMBL" id="SPLM01000072">
    <property type="protein sequence ID" value="TMW63248.1"/>
    <property type="molecule type" value="Genomic_DNA"/>
</dbReference>
<dbReference type="GO" id="GO:0006886">
    <property type="term" value="P:intracellular protein transport"/>
    <property type="evidence" value="ECO:0007669"/>
    <property type="project" value="TreeGrafter"/>
</dbReference>
<gene>
    <name evidence="4" type="ORF">Poli38472_002189</name>
</gene>
<sequence length="214" mass="24068">MSSALLTSLEDAQALVQELCRLTQEIAEIIQSPELTREEHYVTRVTPLTNEATAKYQTLAAFLQQHRNDHDKEYRTIQRSFVQAMQDLQQVQRAAAKRREALCDADFVFGAKISAEDVQTAKEEVLEAQQIASEAVVVKKLFQEVGVIVHQQGQGIDAIEHKVETIRLEIGQGVNELQHARRLQREARQKHLVIVCVSVLILAAIIIPTVLSLL</sequence>
<evidence type="ECO:0000313" key="4">
    <source>
        <dbReference type="EMBL" id="TMW63248.1"/>
    </source>
</evidence>
<dbReference type="GO" id="GO:0012505">
    <property type="term" value="C:endomembrane system"/>
    <property type="evidence" value="ECO:0007669"/>
    <property type="project" value="TreeGrafter"/>
</dbReference>
<dbReference type="PANTHER" id="PTHR19957:SF38">
    <property type="entry name" value="LD27581P"/>
    <property type="match status" value="1"/>
</dbReference>
<reference evidence="4" key="1">
    <citation type="submission" date="2019-03" db="EMBL/GenBank/DDBJ databases">
        <title>Long read genome sequence of the mycoparasitic Pythium oligandrum ATCC 38472 isolated from sugarbeet rhizosphere.</title>
        <authorList>
            <person name="Gaulin E."/>
        </authorList>
    </citation>
    <scope>NUCLEOTIDE SEQUENCE</scope>
    <source>
        <strain evidence="4">ATCC 38472_TT</strain>
    </source>
</reference>
<dbReference type="InterPro" id="IPR010989">
    <property type="entry name" value="SNARE"/>
</dbReference>
<keyword evidence="2" id="KW-1133">Transmembrane helix</keyword>